<feature type="transmembrane region" description="Helical" evidence="8">
    <location>
        <begin position="172"/>
        <end position="194"/>
    </location>
</feature>
<feature type="domain" description="Type II secretion system protein GspF" evidence="9">
    <location>
        <begin position="276"/>
        <end position="397"/>
    </location>
</feature>
<keyword evidence="11" id="KW-1185">Reference proteome</keyword>
<dbReference type="AlphaFoldDB" id="H6LGG1"/>
<evidence type="ECO:0000256" key="2">
    <source>
        <dbReference type="ARBA" id="ARBA00005745"/>
    </source>
</evidence>
<organism evidence="10 11">
    <name type="scientific">Acetobacterium woodii (strain ATCC 29683 / DSM 1030 / JCM 2381 / KCTC 1655 / WB1)</name>
    <dbReference type="NCBI Taxonomy" id="931626"/>
    <lineage>
        <taxon>Bacteria</taxon>
        <taxon>Bacillati</taxon>
        <taxon>Bacillota</taxon>
        <taxon>Clostridia</taxon>
        <taxon>Eubacteriales</taxon>
        <taxon>Eubacteriaceae</taxon>
        <taxon>Acetobacterium</taxon>
    </lineage>
</organism>
<dbReference type="Proteomes" id="UP000007177">
    <property type="component" value="Chromosome"/>
</dbReference>
<keyword evidence="3" id="KW-1003">Cell membrane</keyword>
<keyword evidence="7 8" id="KW-0472">Membrane</keyword>
<evidence type="ECO:0000256" key="4">
    <source>
        <dbReference type="ARBA" id="ARBA00022519"/>
    </source>
</evidence>
<dbReference type="FunFam" id="1.20.81.30:FF:000001">
    <property type="entry name" value="Type II secretion system protein F"/>
    <property type="match status" value="1"/>
</dbReference>
<dbReference type="PANTHER" id="PTHR30012:SF0">
    <property type="entry name" value="TYPE II SECRETION SYSTEM PROTEIN F-RELATED"/>
    <property type="match status" value="1"/>
</dbReference>
<evidence type="ECO:0000256" key="7">
    <source>
        <dbReference type="ARBA" id="ARBA00023136"/>
    </source>
</evidence>
<dbReference type="PANTHER" id="PTHR30012">
    <property type="entry name" value="GENERAL SECRETION PATHWAY PROTEIN"/>
    <property type="match status" value="1"/>
</dbReference>
<evidence type="ECO:0000259" key="9">
    <source>
        <dbReference type="Pfam" id="PF00482"/>
    </source>
</evidence>
<evidence type="ECO:0000256" key="8">
    <source>
        <dbReference type="SAM" id="Phobius"/>
    </source>
</evidence>
<keyword evidence="4" id="KW-0997">Cell inner membrane</keyword>
<feature type="domain" description="Type II secretion system protein GspF" evidence="9">
    <location>
        <begin position="72"/>
        <end position="195"/>
    </location>
</feature>
<feature type="transmembrane region" description="Helical" evidence="8">
    <location>
        <begin position="214"/>
        <end position="235"/>
    </location>
</feature>
<dbReference type="HOGENOM" id="CLU_035032_0_1_9"/>
<keyword evidence="5 8" id="KW-0812">Transmembrane</keyword>
<dbReference type="InterPro" id="IPR003004">
    <property type="entry name" value="GspF/PilC"/>
</dbReference>
<reference evidence="10 11" key="2">
    <citation type="journal article" date="2012" name="PLoS ONE">
        <title>An ancient pathway combining carbon dioxide fixation with the generation and utilization of a sodium ion gradient for ATP synthesis.</title>
        <authorList>
            <person name="Poehlein A."/>
            <person name="Schmidt S."/>
            <person name="Kaster A.K."/>
            <person name="Goenrich M."/>
            <person name="Vollmers J."/>
            <person name="Thurmer A."/>
            <person name="Bertsch J."/>
            <person name="Schuchmann K."/>
            <person name="Voigt B."/>
            <person name="Hecker M."/>
            <person name="Daniel R."/>
            <person name="Thauer R.K."/>
            <person name="Gottschalk G."/>
            <person name="Muller V."/>
        </authorList>
    </citation>
    <scope>NUCLEOTIDE SEQUENCE [LARGE SCALE GENOMIC DNA]</scope>
    <source>
        <strain evidence="11">ATCC 29683 / DSM 1030 / JCM 2381 / KCTC 1655 / WB1</strain>
    </source>
</reference>
<evidence type="ECO:0000256" key="1">
    <source>
        <dbReference type="ARBA" id="ARBA00004429"/>
    </source>
</evidence>
<name>H6LGG1_ACEWD</name>
<dbReference type="Gene3D" id="1.20.81.30">
    <property type="entry name" value="Type II secretion system (T2SS), domain F"/>
    <property type="match status" value="2"/>
</dbReference>
<comment type="similarity">
    <text evidence="2">Belongs to the GSP F family.</text>
</comment>
<keyword evidence="6 8" id="KW-1133">Transmembrane helix</keyword>
<dbReference type="Pfam" id="PF00482">
    <property type="entry name" value="T2SSF"/>
    <property type="match status" value="2"/>
</dbReference>
<dbReference type="KEGG" id="awo:Awo_c02880"/>
<dbReference type="EMBL" id="CP002987">
    <property type="protein sequence ID" value="AFA47097.1"/>
    <property type="molecule type" value="Genomic_DNA"/>
</dbReference>
<sequence length="408" mass="45420">MNKPFIYKAKDQQGETITGTAMGRTSREIAMELQSQNLIVLEIKEQRRSESILDKTFYFRIRAVTEAELGQFCRQFQVLLKAGIPILKSLELIQAETKNKGFGSDLQGLCNRIQAGESLSMAMAFYPKTFPALLIFMVEAGEISGNLDEILLGMAEHYETEVKNRQQLQQTLFYPMILSVVFLVVLIFLITYVLPTFTGMFAVMNAELPAPTRFLLAISQAVMNGWPIMILVLLGSGVGGSYLLKNVTIATAKDWLVINLPLIGMLHYKRALARIATTMGMLLRSGIDLLTVLNRLEGVTANRYLKKELVKLRETVANGKSLGQGMAETDVFPSLFCQLVVIGETSGTLPDVLETLNLIYKDEVDNQIKLFNTSLEPLLLMVFGGMVLFILAAIMLPVFDIYAAYANM</sequence>
<feature type="transmembrane region" description="Helical" evidence="8">
    <location>
        <begin position="378"/>
        <end position="405"/>
    </location>
</feature>
<evidence type="ECO:0000256" key="5">
    <source>
        <dbReference type="ARBA" id="ARBA00022692"/>
    </source>
</evidence>
<evidence type="ECO:0000313" key="10">
    <source>
        <dbReference type="EMBL" id="AFA47097.1"/>
    </source>
</evidence>
<accession>H6LGG1</accession>
<reference evidence="11" key="1">
    <citation type="submission" date="2011-07" db="EMBL/GenBank/DDBJ databases">
        <title>Complete genome sequence of Acetobacterium woodii.</title>
        <authorList>
            <person name="Poehlein A."/>
            <person name="Schmidt S."/>
            <person name="Kaster A.-K."/>
            <person name="Goenrich M."/>
            <person name="Vollmers J."/>
            <person name="Thuermer A."/>
            <person name="Gottschalk G."/>
            <person name="Thauer R.K."/>
            <person name="Daniel R."/>
            <person name="Mueller V."/>
        </authorList>
    </citation>
    <scope>NUCLEOTIDE SEQUENCE [LARGE SCALE GENOMIC DNA]</scope>
    <source>
        <strain evidence="11">ATCC 29683 / DSM 1030 / JCM 2381 / KCTC 1655 / WB1</strain>
    </source>
</reference>
<protein>
    <submittedName>
        <fullName evidence="10">General secretory pathway protein F</fullName>
    </submittedName>
</protein>
<dbReference type="PRINTS" id="PR00812">
    <property type="entry name" value="BCTERIALGSPF"/>
</dbReference>
<comment type="subcellular location">
    <subcellularLocation>
        <location evidence="1">Cell inner membrane</location>
        <topology evidence="1">Multi-pass membrane protein</topology>
    </subcellularLocation>
</comment>
<evidence type="ECO:0000313" key="11">
    <source>
        <dbReference type="Proteomes" id="UP000007177"/>
    </source>
</evidence>
<dbReference type="InterPro" id="IPR042094">
    <property type="entry name" value="T2SS_GspF_sf"/>
</dbReference>
<gene>
    <name evidence="10" type="primary">gspF</name>
    <name evidence="10" type="ordered locus">Awo_c02880</name>
</gene>
<dbReference type="InterPro" id="IPR018076">
    <property type="entry name" value="T2SS_GspF_dom"/>
</dbReference>
<dbReference type="eggNOG" id="COG1459">
    <property type="taxonomic scope" value="Bacteria"/>
</dbReference>
<dbReference type="GO" id="GO:0005886">
    <property type="term" value="C:plasma membrane"/>
    <property type="evidence" value="ECO:0007669"/>
    <property type="project" value="UniProtKB-SubCell"/>
</dbReference>
<evidence type="ECO:0000256" key="6">
    <source>
        <dbReference type="ARBA" id="ARBA00022989"/>
    </source>
</evidence>
<dbReference type="STRING" id="931626.Awo_c02880"/>
<evidence type="ECO:0000256" key="3">
    <source>
        <dbReference type="ARBA" id="ARBA00022475"/>
    </source>
</evidence>
<proteinExistence type="inferred from homology"/>